<dbReference type="EMBL" id="MN034187">
    <property type="protein sequence ID" value="QDH88575.1"/>
    <property type="molecule type" value="Genomic_RNA"/>
</dbReference>
<keyword evidence="4" id="KW-0548">Nucleotidyltransferase</keyword>
<comment type="catalytic activity">
    <reaction evidence="8">
        <text>RNA(n) + a ribonucleoside 5'-triphosphate = RNA(n+1) + diphosphate</text>
        <dbReference type="Rhea" id="RHEA:21248"/>
        <dbReference type="Rhea" id="RHEA-COMP:14527"/>
        <dbReference type="Rhea" id="RHEA-COMP:17342"/>
        <dbReference type="ChEBI" id="CHEBI:33019"/>
        <dbReference type="ChEBI" id="CHEBI:61557"/>
        <dbReference type="ChEBI" id="CHEBI:140395"/>
        <dbReference type="EC" id="2.7.7.48"/>
    </reaction>
</comment>
<sequence length="575" mass="65556">MDTLFPSGLYTAIDLDVQRSTGKDIEFYNSMPHPCVDFSLSEWQAYSLVRSIKKKFLPRDTTEQDALALLKFRTCNKQCGEWEARENTSLDEELLGTVKSVLDDFFYPRGMPLLDWDNIFLKGRCGPGSGIGSDGNDFYSKMFSSLLTCTSSFLVEHYERNVVRWPDWQTAEKSRSEHFGPPVIVNGSKLSFVPKNDRISRSICTEPVLNMFYQLGCGEILERRLKSRFGIDLSIQPLVNQELAASGSEGAPWSTIDLESASDTISLRMCEYLLPREVLSYFKIMRSCVTSHKGSTFTLDMISTMGNGFTFPLQTIIFCAVVEACYMSLSLPVLKGQTVNFGVFGDDIVIDQVAWPRVLRVLALLGFSVNQAKSFNQGPFRESCGRDYVNGHNIRGVYPRRLRQPQDFYALINALNDFTARTGFPLPSAVRWLLKRVDRSMEIPAWEDPSGGIRMPLALVRSRRAYKRYQSVLYDRLEPQKRTIRIMDDYIYADQYGRRRLYNPSGLLITALSGVALSSGLPCRLATDRLPWRRKRLSCSSWDRLQLDSTLNGGFDWRQWETAVYSNLIWVKPGR</sequence>
<evidence type="ECO:0000256" key="3">
    <source>
        <dbReference type="ARBA" id="ARBA00022679"/>
    </source>
</evidence>
<feature type="binding site" evidence="9">
    <location>
        <position position="257"/>
    </location>
    <ligand>
        <name>Mg(2+)</name>
        <dbReference type="ChEBI" id="CHEBI:18420"/>
        <label>2</label>
    </ligand>
</feature>
<accession>A0A514D4M6</accession>
<dbReference type="GO" id="GO:0000166">
    <property type="term" value="F:nucleotide binding"/>
    <property type="evidence" value="ECO:0007669"/>
    <property type="project" value="UniProtKB-KW"/>
</dbReference>
<dbReference type="InterPro" id="IPR005093">
    <property type="entry name" value="RNArep_beta"/>
</dbReference>
<keyword evidence="9" id="KW-0460">Magnesium</keyword>
<evidence type="ECO:0000256" key="8">
    <source>
        <dbReference type="ARBA" id="ARBA00048744"/>
    </source>
</evidence>
<feature type="binding site" evidence="9">
    <location>
        <position position="347"/>
    </location>
    <ligand>
        <name>Mg(2+)</name>
        <dbReference type="ChEBI" id="CHEBI:18420"/>
        <label>2</label>
    </ligand>
</feature>
<evidence type="ECO:0000256" key="5">
    <source>
        <dbReference type="ARBA" id="ARBA00022741"/>
    </source>
</evidence>
<dbReference type="Pfam" id="PF03431">
    <property type="entry name" value="RNA_replicase_B"/>
    <property type="match status" value="1"/>
</dbReference>
<keyword evidence="3" id="KW-0808">Transferase</keyword>
<keyword evidence="5" id="KW-0547">Nucleotide-binding</keyword>
<reference evidence="11" key="1">
    <citation type="submission" date="2019-05" db="EMBL/GenBank/DDBJ databases">
        <title>Metatranscriptomic reconstruction reveals RNA viruses with the potential to shape carbon cycling in soil.</title>
        <authorList>
            <person name="Starr E.P."/>
            <person name="Nuccio E."/>
            <person name="Pett-Ridge J."/>
            <person name="Banfield J.F."/>
            <person name="Firestone M.K."/>
        </authorList>
    </citation>
    <scope>NUCLEOTIDE SEQUENCE</scope>
    <source>
        <strain evidence="11">H2_Bulk_34_247_e_2009_1</strain>
    </source>
</reference>
<dbReference type="GO" id="GO:0039694">
    <property type="term" value="P:viral RNA genome replication"/>
    <property type="evidence" value="ECO:0007669"/>
    <property type="project" value="InterPro"/>
</dbReference>
<evidence type="ECO:0000256" key="6">
    <source>
        <dbReference type="ARBA" id="ARBA00022953"/>
    </source>
</evidence>
<feature type="binding site" evidence="9">
    <location>
        <position position="346"/>
    </location>
    <ligand>
        <name>Mg(2+)</name>
        <dbReference type="ChEBI" id="CHEBI:18420"/>
        <label>2</label>
    </ligand>
</feature>
<evidence type="ECO:0000256" key="7">
    <source>
        <dbReference type="ARBA" id="ARBA00030248"/>
    </source>
</evidence>
<keyword evidence="9" id="KW-0479">Metal-binding</keyword>
<keyword evidence="2 11" id="KW-0696">RNA-directed RNA polymerase</keyword>
<dbReference type="InterPro" id="IPR043502">
    <property type="entry name" value="DNA/RNA_pol_sf"/>
</dbReference>
<dbReference type="GO" id="GO:0046872">
    <property type="term" value="F:metal ion binding"/>
    <property type="evidence" value="ECO:0007669"/>
    <property type="project" value="UniProtKB-KW"/>
</dbReference>
<dbReference type="GO" id="GO:0003968">
    <property type="term" value="F:RNA-directed RNA polymerase activity"/>
    <property type="evidence" value="ECO:0007669"/>
    <property type="project" value="UniProtKB-KW"/>
</dbReference>
<dbReference type="EC" id="2.7.7.48" evidence="1"/>
<organism evidence="11">
    <name type="scientific">Leviviridae sp</name>
    <dbReference type="NCBI Taxonomy" id="2027243"/>
    <lineage>
        <taxon>Viruses</taxon>
        <taxon>Riboviria</taxon>
        <taxon>Orthornavirae</taxon>
        <taxon>Lenarviricota</taxon>
        <taxon>Leviviricetes</taxon>
        <taxon>Norzivirales</taxon>
        <taxon>Fiersviridae</taxon>
    </lineage>
</organism>
<feature type="domain" description="RdRp catalytic" evidence="10">
    <location>
        <begin position="242"/>
        <end position="378"/>
    </location>
</feature>
<dbReference type="PROSITE" id="PS50522">
    <property type="entry name" value="RDRP_PHAGE"/>
    <property type="match status" value="1"/>
</dbReference>
<evidence type="ECO:0000259" key="10">
    <source>
        <dbReference type="PROSITE" id="PS50522"/>
    </source>
</evidence>
<evidence type="ECO:0000256" key="2">
    <source>
        <dbReference type="ARBA" id="ARBA00022484"/>
    </source>
</evidence>
<dbReference type="InterPro" id="IPR007096">
    <property type="entry name" value="RNA-dir_Rpol_cat_phage"/>
</dbReference>
<gene>
    <name evidence="11" type="ORF">H2Bulk34247e20091_000002</name>
</gene>
<protein>
    <recommendedName>
        <fullName evidence="1">RNA-directed RNA polymerase</fullName>
        <ecNumber evidence="1">2.7.7.48</ecNumber>
    </recommendedName>
    <alternativeName>
        <fullName evidence="7">RNA replicase beta chain</fullName>
    </alternativeName>
</protein>
<keyword evidence="6" id="KW-0693">Viral RNA replication</keyword>
<proteinExistence type="predicted"/>
<evidence type="ECO:0000256" key="4">
    <source>
        <dbReference type="ARBA" id="ARBA00022695"/>
    </source>
</evidence>
<evidence type="ECO:0000256" key="1">
    <source>
        <dbReference type="ARBA" id="ARBA00012494"/>
    </source>
</evidence>
<dbReference type="SUPFAM" id="SSF56672">
    <property type="entry name" value="DNA/RNA polymerases"/>
    <property type="match status" value="1"/>
</dbReference>
<evidence type="ECO:0000256" key="9">
    <source>
        <dbReference type="PIRSR" id="PIRSR605093-1"/>
    </source>
</evidence>
<name>A0A514D4M6_9VIRU</name>
<comment type="cofactor">
    <cofactor evidence="9">
        <name>Mg(2+)</name>
        <dbReference type="ChEBI" id="CHEBI:18420"/>
    </cofactor>
    <text evidence="9">Binds 2 Mg(2+) per subunit.</text>
</comment>
<evidence type="ECO:0000313" key="11">
    <source>
        <dbReference type="EMBL" id="QDH88575.1"/>
    </source>
</evidence>